<dbReference type="GO" id="GO:0043683">
    <property type="term" value="P:type IV pilus assembly"/>
    <property type="evidence" value="ECO:0007669"/>
    <property type="project" value="InterPro"/>
</dbReference>
<dbReference type="PROSITE" id="PS00409">
    <property type="entry name" value="PROKAR_NTER_METHYL"/>
    <property type="match status" value="1"/>
</dbReference>
<dbReference type="InterPro" id="IPR012902">
    <property type="entry name" value="N_methyl_site"/>
</dbReference>
<evidence type="ECO:0000256" key="1">
    <source>
        <dbReference type="SAM" id="MobiDB-lite"/>
    </source>
</evidence>
<dbReference type="EMBL" id="FNQO01000006">
    <property type="protein sequence ID" value="SEA47887.1"/>
    <property type="molecule type" value="Genomic_DNA"/>
</dbReference>
<accession>A0A1H4BIF8</accession>
<dbReference type="Pfam" id="PF07963">
    <property type="entry name" value="N_methyl"/>
    <property type="match status" value="1"/>
</dbReference>
<dbReference type="AlphaFoldDB" id="A0A1H4BIF8"/>
<dbReference type="STRING" id="658218.SAMN05216562_3291"/>
<organism evidence="3 4">
    <name type="scientific">Microbulbifer marinus</name>
    <dbReference type="NCBI Taxonomy" id="658218"/>
    <lineage>
        <taxon>Bacteria</taxon>
        <taxon>Pseudomonadati</taxon>
        <taxon>Pseudomonadota</taxon>
        <taxon>Gammaproteobacteria</taxon>
        <taxon>Cellvibrionales</taxon>
        <taxon>Microbulbiferaceae</taxon>
        <taxon>Microbulbifer</taxon>
    </lineage>
</organism>
<protein>
    <submittedName>
        <fullName evidence="3">Type IV pilus assembly protein PilW</fullName>
    </submittedName>
</protein>
<dbReference type="Proteomes" id="UP000198658">
    <property type="component" value="Unassembled WGS sequence"/>
</dbReference>
<keyword evidence="2" id="KW-1133">Transmembrane helix</keyword>
<evidence type="ECO:0000313" key="4">
    <source>
        <dbReference type="Proteomes" id="UP000198658"/>
    </source>
</evidence>
<dbReference type="OrthoDB" id="5296662at2"/>
<keyword evidence="4" id="KW-1185">Reference proteome</keyword>
<feature type="transmembrane region" description="Helical" evidence="2">
    <location>
        <begin position="12"/>
        <end position="35"/>
    </location>
</feature>
<evidence type="ECO:0000313" key="3">
    <source>
        <dbReference type="EMBL" id="SEA47887.1"/>
    </source>
</evidence>
<name>A0A1H4BIF8_9GAMM</name>
<dbReference type="NCBIfam" id="TIGR02532">
    <property type="entry name" value="IV_pilin_GFxxxE"/>
    <property type="match status" value="1"/>
</dbReference>
<feature type="region of interest" description="Disordered" evidence="1">
    <location>
        <begin position="192"/>
        <end position="218"/>
    </location>
</feature>
<keyword evidence="2" id="KW-0812">Transmembrane</keyword>
<dbReference type="InterPro" id="IPR032092">
    <property type="entry name" value="PilW"/>
</dbReference>
<sequence>MNVTSLARQRGLSLIELMVALVLSATLLWGVLQIFDSNRNTMRMQTAFARVQESGRFAMDLLTKEIRMADYWGCVPEEDNIQNHLDSTDPDYQNSSAKDLLDQIGANGVSGDNNVAASLTYGTKDVLLGTDTLTLRGAEDACEGTGRMVPSTQAAALQVSPLCQVEPGDVVLLTNCQSGELMTITQVQGIGSGGGGGTGETGASNKLTVTHDTGNNPADGVIDNATKELQRQYGADARLLKPYERTYFVAEGDAGPSLYYAATNASAQELVPGIEDMQILYGVDVDGDDVVDRWGSADAFTDDEMELALAIKVQLVVASDSGVNADELTVTDLDGVGTAYTDGKLRKIYLSTAKVRNRGRM</sequence>
<dbReference type="Pfam" id="PF16074">
    <property type="entry name" value="PilW"/>
    <property type="match status" value="1"/>
</dbReference>
<keyword evidence="2" id="KW-0472">Membrane</keyword>
<gene>
    <name evidence="3" type="ORF">SAMN05216562_3291</name>
</gene>
<evidence type="ECO:0000256" key="2">
    <source>
        <dbReference type="SAM" id="Phobius"/>
    </source>
</evidence>
<proteinExistence type="predicted"/>
<reference evidence="4" key="1">
    <citation type="submission" date="2016-10" db="EMBL/GenBank/DDBJ databases">
        <authorList>
            <person name="Varghese N."/>
            <person name="Submissions S."/>
        </authorList>
    </citation>
    <scope>NUCLEOTIDE SEQUENCE [LARGE SCALE GENOMIC DNA]</scope>
    <source>
        <strain evidence="4">CGMCC 1.10657</strain>
    </source>
</reference>
<feature type="compositionally biased region" description="Polar residues" evidence="1">
    <location>
        <begin position="203"/>
        <end position="216"/>
    </location>
</feature>